<feature type="domain" description="Saposin B-type" evidence="8">
    <location>
        <begin position="156"/>
        <end position="235"/>
    </location>
</feature>
<dbReference type="Proteomes" id="UP001307889">
    <property type="component" value="Chromosome 1"/>
</dbReference>
<dbReference type="InterPro" id="IPR008139">
    <property type="entry name" value="SaposinB_dom"/>
</dbReference>
<keyword evidence="11" id="KW-1185">Reference proteome</keyword>
<evidence type="ECO:0000313" key="11">
    <source>
        <dbReference type="Proteomes" id="UP001307889"/>
    </source>
</evidence>
<dbReference type="PROSITE" id="PS51110">
    <property type="entry name" value="SAP_A"/>
    <property type="match status" value="2"/>
</dbReference>
<dbReference type="SUPFAM" id="SSF47862">
    <property type="entry name" value="Saposin"/>
    <property type="match status" value="7"/>
</dbReference>
<evidence type="ECO:0000256" key="1">
    <source>
        <dbReference type="ARBA" id="ARBA00004613"/>
    </source>
</evidence>
<keyword evidence="5" id="KW-1015">Disulfide bond</keyword>
<reference evidence="10 11" key="1">
    <citation type="submission" date="2023-09" db="EMBL/GenBank/DDBJ databases">
        <title>Nesidiocoris tenuis whole genome shotgun sequence.</title>
        <authorList>
            <person name="Shibata T."/>
            <person name="Shimoda M."/>
            <person name="Kobayashi T."/>
            <person name="Uehara T."/>
        </authorList>
    </citation>
    <scope>NUCLEOTIDE SEQUENCE [LARGE SCALE GENOMIC DNA]</scope>
    <source>
        <strain evidence="10 11">Japan</strain>
    </source>
</reference>
<evidence type="ECO:0000259" key="8">
    <source>
        <dbReference type="PROSITE" id="PS50015"/>
    </source>
</evidence>
<feature type="signal peptide" evidence="7">
    <location>
        <begin position="1"/>
        <end position="23"/>
    </location>
</feature>
<accession>A0ABN7A7A9</accession>
<evidence type="ECO:0000256" key="5">
    <source>
        <dbReference type="ARBA" id="ARBA00023157"/>
    </source>
</evidence>
<feature type="domain" description="Saposin B-type" evidence="8">
    <location>
        <begin position="671"/>
        <end position="752"/>
    </location>
</feature>
<dbReference type="PANTHER" id="PTHR11480:SF3">
    <property type="entry name" value="BCDNA.GH08312"/>
    <property type="match status" value="1"/>
</dbReference>
<feature type="domain" description="Saposin B-type" evidence="8">
    <location>
        <begin position="584"/>
        <end position="665"/>
    </location>
</feature>
<dbReference type="InterPro" id="IPR008373">
    <property type="entry name" value="Saposin"/>
</dbReference>
<evidence type="ECO:0000259" key="9">
    <source>
        <dbReference type="PROSITE" id="PS51110"/>
    </source>
</evidence>
<gene>
    <name evidence="10" type="ORF">NTJ_00831</name>
</gene>
<dbReference type="InterPro" id="IPR003119">
    <property type="entry name" value="SAP_A"/>
</dbReference>
<evidence type="ECO:0000256" key="3">
    <source>
        <dbReference type="ARBA" id="ARBA00022729"/>
    </source>
</evidence>
<feature type="domain" description="Saposin B-type" evidence="8">
    <location>
        <begin position="464"/>
        <end position="548"/>
    </location>
</feature>
<sequence length="813" mass="91091">MYASYKLLLFGCFVCLALPIVSAKHVICYKGQSYWCQNITTAVECNAVKHCIQSVWEQEVPIEKDTSSICQTCIDMVKTARDQLESNETQEEIRQVLEGICLAIPEKHLKHDCDKLMDDFGGYLVDTLASQMNPDVVCSVAGLCYNDKYKNVKAIRQIDCDGCNNLMRIVEGNIETARTEDIQNVLEGFCRSLGSFSDVCSSLLSDHMESVDALVRNNVRAGPVCDLSGVCSKKFHNHKPRTHKIPQSPVEVQMNPLTDDLACDFCEQLVHHLRDVLIANTTEEEFKMVLTGLCKMSKFKEECDSFVNQYYEAAYYFLVNELDGKMLCTQIKICNATSEISKPQATEVLVSQPQQLPIERIKMTLVPESFQSVGSSPAVCSFCEYLLHFIQEEITLPSSEREITEFVDHICTKLPATVHGQCESFFDTYMNQFIAILANKIDPSQVCPSLGACPTKLVAVELKDKPTCPLCLLAMDETIKKVGRANRTEAAIHNVLDDLCMRDEFPTPVLTECVKFIQDFRGPITDMVIAEFDSQESCVYVNLCSPPADGMISPPRQDEEFDEIADLNSGVGDVATNEIHERSDPHKCTLCEFVMSKLAKEIADKKTEEEIKHALYSICSHMPKTVSSQCKQFVATYGDLVLNLLIQEVSPKVICTELGLCANVEIQIASPVRRCVLCEIFMDFLKTIVTNEDVDETLNKKMLRACDQFPRNDIAFCRSMVEQLGPQLEAILRQVPIGPLACRRIHLCQTDRATQQLQLLGVDLGPSCSSGAEYWCSSSSNAVECDKVEYCEKEVWKSETPTSKRKLKGSDIM</sequence>
<proteinExistence type="predicted"/>
<dbReference type="SMART" id="SM00162">
    <property type="entry name" value="SAPA"/>
    <property type="match status" value="2"/>
</dbReference>
<dbReference type="InterPro" id="IPR051428">
    <property type="entry name" value="Sphingo_Act-Surfact_Prot"/>
</dbReference>
<dbReference type="Pfam" id="PF02199">
    <property type="entry name" value="SapA"/>
    <property type="match status" value="2"/>
</dbReference>
<feature type="domain" description="Saposin A-type" evidence="9">
    <location>
        <begin position="21"/>
        <end position="61"/>
    </location>
</feature>
<feature type="domain" description="Saposin A-type" evidence="9">
    <location>
        <begin position="761"/>
        <end position="801"/>
    </location>
</feature>
<evidence type="ECO:0000313" key="10">
    <source>
        <dbReference type="EMBL" id="BES88025.1"/>
    </source>
</evidence>
<dbReference type="Gene3D" id="1.10.225.10">
    <property type="entry name" value="Saposin-like"/>
    <property type="match status" value="7"/>
</dbReference>
<keyword evidence="3 7" id="KW-0732">Signal</keyword>
<dbReference type="PANTHER" id="PTHR11480">
    <property type="entry name" value="SAPOSIN-RELATED"/>
    <property type="match status" value="1"/>
</dbReference>
<name>A0ABN7A7A9_9HEMI</name>
<dbReference type="Pfam" id="PF03489">
    <property type="entry name" value="SapB_2"/>
    <property type="match status" value="4"/>
</dbReference>
<dbReference type="PRINTS" id="PR01797">
    <property type="entry name" value="SAPOSIN"/>
</dbReference>
<feature type="domain" description="Saposin B-type" evidence="8">
    <location>
        <begin position="376"/>
        <end position="457"/>
    </location>
</feature>
<keyword evidence="6" id="KW-0325">Glycoprotein</keyword>
<evidence type="ECO:0000256" key="6">
    <source>
        <dbReference type="ARBA" id="ARBA00023180"/>
    </source>
</evidence>
<dbReference type="InterPro" id="IPR008138">
    <property type="entry name" value="SapB_2"/>
</dbReference>
<organism evidence="10 11">
    <name type="scientific">Nesidiocoris tenuis</name>
    <dbReference type="NCBI Taxonomy" id="355587"/>
    <lineage>
        <taxon>Eukaryota</taxon>
        <taxon>Metazoa</taxon>
        <taxon>Ecdysozoa</taxon>
        <taxon>Arthropoda</taxon>
        <taxon>Hexapoda</taxon>
        <taxon>Insecta</taxon>
        <taxon>Pterygota</taxon>
        <taxon>Neoptera</taxon>
        <taxon>Paraneoptera</taxon>
        <taxon>Hemiptera</taxon>
        <taxon>Heteroptera</taxon>
        <taxon>Panheteroptera</taxon>
        <taxon>Cimicomorpha</taxon>
        <taxon>Miridae</taxon>
        <taxon>Dicyphina</taxon>
        <taxon>Nesidiocoris</taxon>
    </lineage>
</organism>
<evidence type="ECO:0000256" key="7">
    <source>
        <dbReference type="SAM" id="SignalP"/>
    </source>
</evidence>
<feature type="domain" description="Saposin B-type" evidence="8">
    <location>
        <begin position="259"/>
        <end position="338"/>
    </location>
</feature>
<keyword evidence="2" id="KW-0964">Secreted</keyword>
<dbReference type="Pfam" id="PF05184">
    <property type="entry name" value="SapB_1"/>
    <property type="match status" value="4"/>
</dbReference>
<evidence type="ECO:0000256" key="4">
    <source>
        <dbReference type="ARBA" id="ARBA00022737"/>
    </source>
</evidence>
<feature type="domain" description="Saposin B-type" evidence="8">
    <location>
        <begin position="66"/>
        <end position="148"/>
    </location>
</feature>
<feature type="chain" id="PRO_5045430029" evidence="7">
    <location>
        <begin position="24"/>
        <end position="813"/>
    </location>
</feature>
<keyword evidence="4" id="KW-0677">Repeat</keyword>
<dbReference type="PROSITE" id="PS50015">
    <property type="entry name" value="SAP_B"/>
    <property type="match status" value="7"/>
</dbReference>
<comment type="subcellular location">
    <subcellularLocation>
        <location evidence="1">Secreted</location>
    </subcellularLocation>
</comment>
<dbReference type="InterPro" id="IPR007856">
    <property type="entry name" value="SapB_1"/>
</dbReference>
<dbReference type="InterPro" id="IPR011001">
    <property type="entry name" value="Saposin-like"/>
</dbReference>
<protein>
    <submittedName>
        <fullName evidence="10">SAPA</fullName>
    </submittedName>
</protein>
<evidence type="ECO:0000256" key="2">
    <source>
        <dbReference type="ARBA" id="ARBA00022525"/>
    </source>
</evidence>
<dbReference type="SMART" id="SM00741">
    <property type="entry name" value="SapB"/>
    <property type="match status" value="7"/>
</dbReference>
<dbReference type="EMBL" id="AP028909">
    <property type="protein sequence ID" value="BES88025.1"/>
    <property type="molecule type" value="Genomic_DNA"/>
</dbReference>